<dbReference type="PANTHER" id="PTHR23508">
    <property type="entry name" value="CARBOXYLIC ACID TRANSPORTER PROTEIN HOMOLOG"/>
    <property type="match status" value="1"/>
</dbReference>
<feature type="transmembrane region" description="Helical" evidence="6">
    <location>
        <begin position="466"/>
        <end position="488"/>
    </location>
</feature>
<comment type="subcellular location">
    <subcellularLocation>
        <location evidence="1">Membrane</location>
        <topology evidence="1">Multi-pass membrane protein</topology>
    </subcellularLocation>
</comment>
<comment type="caution">
    <text evidence="8">The sequence shown here is derived from an EMBL/GenBank/DDBJ whole genome shotgun (WGS) entry which is preliminary data.</text>
</comment>
<feature type="transmembrane region" description="Helical" evidence="6">
    <location>
        <begin position="303"/>
        <end position="323"/>
    </location>
</feature>
<feature type="transmembrane region" description="Helical" evidence="6">
    <location>
        <begin position="343"/>
        <end position="364"/>
    </location>
</feature>
<organism evidence="8 9">
    <name type="scientific">Candida metapsilosis</name>
    <dbReference type="NCBI Taxonomy" id="273372"/>
    <lineage>
        <taxon>Eukaryota</taxon>
        <taxon>Fungi</taxon>
        <taxon>Dikarya</taxon>
        <taxon>Ascomycota</taxon>
        <taxon>Saccharomycotina</taxon>
        <taxon>Pichiomycetes</taxon>
        <taxon>Debaryomycetaceae</taxon>
        <taxon>Candida/Lodderomyces clade</taxon>
        <taxon>Candida</taxon>
    </lineage>
</organism>
<dbReference type="Proteomes" id="UP000669133">
    <property type="component" value="Unassembled WGS sequence"/>
</dbReference>
<feature type="transmembrane region" description="Helical" evidence="6">
    <location>
        <begin position="121"/>
        <end position="142"/>
    </location>
</feature>
<reference evidence="8 9" key="1">
    <citation type="submission" date="2020-12" db="EMBL/GenBank/DDBJ databases">
        <title>Effect of drift, selection, and recombination on the evolution of hybrid genomes in Candida yeast pathogens.</title>
        <authorList>
            <person name="Mixao V."/>
            <person name="Ksiezopolska E."/>
            <person name="Saus E."/>
            <person name="Boekhout T."/>
            <person name="Gacser A."/>
            <person name="Gabaldon T."/>
        </authorList>
    </citation>
    <scope>NUCLEOTIDE SEQUENCE [LARGE SCALE GENOMIC DNA]</scope>
    <source>
        <strain evidence="8 9">BP57</strain>
    </source>
</reference>
<feature type="transmembrane region" description="Helical" evidence="6">
    <location>
        <begin position="151"/>
        <end position="170"/>
    </location>
</feature>
<feature type="region of interest" description="Disordered" evidence="5">
    <location>
        <begin position="1"/>
        <end position="23"/>
    </location>
</feature>
<keyword evidence="9" id="KW-1185">Reference proteome</keyword>
<feature type="transmembrane region" description="Helical" evidence="6">
    <location>
        <begin position="176"/>
        <end position="197"/>
    </location>
</feature>
<evidence type="ECO:0000313" key="8">
    <source>
        <dbReference type="EMBL" id="KAG5420179.1"/>
    </source>
</evidence>
<dbReference type="CDD" id="cd17316">
    <property type="entry name" value="MFS_SV2_like"/>
    <property type="match status" value="1"/>
</dbReference>
<keyword evidence="4 6" id="KW-0472">Membrane</keyword>
<feature type="transmembrane region" description="Helical" evidence="6">
    <location>
        <begin position="371"/>
        <end position="389"/>
    </location>
</feature>
<feature type="domain" description="Major facilitator superfamily (MFS) profile" evidence="7">
    <location>
        <begin position="85"/>
        <end position="492"/>
    </location>
</feature>
<feature type="transmembrane region" description="Helical" evidence="6">
    <location>
        <begin position="395"/>
        <end position="415"/>
    </location>
</feature>
<evidence type="ECO:0000256" key="4">
    <source>
        <dbReference type="ARBA" id="ARBA00023136"/>
    </source>
</evidence>
<dbReference type="GO" id="GO:0015355">
    <property type="term" value="F:secondary active monocarboxylate transmembrane transporter activity"/>
    <property type="evidence" value="ECO:0007669"/>
    <property type="project" value="TreeGrafter"/>
</dbReference>
<evidence type="ECO:0000259" key="7">
    <source>
        <dbReference type="PROSITE" id="PS50850"/>
    </source>
</evidence>
<gene>
    <name evidence="8" type="ORF">I9W82_002059</name>
</gene>
<proteinExistence type="predicted"/>
<accession>A0A8H7ZHF9</accession>
<dbReference type="GO" id="GO:0035879">
    <property type="term" value="P:plasma membrane lactate transport"/>
    <property type="evidence" value="ECO:0007669"/>
    <property type="project" value="TreeGrafter"/>
</dbReference>
<feature type="transmembrane region" description="Helical" evidence="6">
    <location>
        <begin position="427"/>
        <end position="446"/>
    </location>
</feature>
<dbReference type="PROSITE" id="PS00216">
    <property type="entry name" value="SUGAR_TRANSPORT_1"/>
    <property type="match status" value="1"/>
</dbReference>
<dbReference type="GeneID" id="93650688"/>
<dbReference type="PANTHER" id="PTHR23508:SF10">
    <property type="entry name" value="CARBOXYLIC ACID TRANSPORTER PROTEIN HOMOLOG"/>
    <property type="match status" value="1"/>
</dbReference>
<feature type="transmembrane region" description="Helical" evidence="6">
    <location>
        <begin position="209"/>
        <end position="231"/>
    </location>
</feature>
<dbReference type="GO" id="GO:0005886">
    <property type="term" value="C:plasma membrane"/>
    <property type="evidence" value="ECO:0007669"/>
    <property type="project" value="TreeGrafter"/>
</dbReference>
<dbReference type="InterPro" id="IPR020846">
    <property type="entry name" value="MFS_dom"/>
</dbReference>
<evidence type="ECO:0000256" key="5">
    <source>
        <dbReference type="SAM" id="MobiDB-lite"/>
    </source>
</evidence>
<dbReference type="OrthoDB" id="5296287at2759"/>
<name>A0A8H7ZHF9_9ASCO</name>
<dbReference type="EMBL" id="JAEOAQ010000002">
    <property type="protein sequence ID" value="KAG5420179.1"/>
    <property type="molecule type" value="Genomic_DNA"/>
</dbReference>
<keyword evidence="2 6" id="KW-0812">Transmembrane</keyword>
<dbReference type="Gene3D" id="1.20.1250.20">
    <property type="entry name" value="MFS general substrate transporter like domains"/>
    <property type="match status" value="1"/>
</dbReference>
<dbReference type="Pfam" id="PF00083">
    <property type="entry name" value="Sugar_tr"/>
    <property type="match status" value="1"/>
</dbReference>
<keyword evidence="3 6" id="KW-1133">Transmembrane helix</keyword>
<protein>
    <submittedName>
        <fullName evidence="8">JEN1</fullName>
    </submittedName>
</protein>
<evidence type="ECO:0000313" key="9">
    <source>
        <dbReference type="Proteomes" id="UP000669133"/>
    </source>
</evidence>
<evidence type="ECO:0000256" key="2">
    <source>
        <dbReference type="ARBA" id="ARBA00022692"/>
    </source>
</evidence>
<dbReference type="AlphaFoldDB" id="A0A8H7ZHF9"/>
<dbReference type="PROSITE" id="PS50850">
    <property type="entry name" value="MFS"/>
    <property type="match status" value="1"/>
</dbReference>
<evidence type="ECO:0000256" key="1">
    <source>
        <dbReference type="ARBA" id="ARBA00004141"/>
    </source>
</evidence>
<dbReference type="InterPro" id="IPR036259">
    <property type="entry name" value="MFS_trans_sf"/>
</dbReference>
<evidence type="ECO:0000256" key="6">
    <source>
        <dbReference type="SAM" id="Phobius"/>
    </source>
</evidence>
<dbReference type="SUPFAM" id="SSF103473">
    <property type="entry name" value="MFS general substrate transporter"/>
    <property type="match status" value="1"/>
</dbReference>
<dbReference type="RefSeq" id="XP_067549295.1">
    <property type="nucleotide sequence ID" value="XM_067690873.1"/>
</dbReference>
<feature type="transmembrane region" description="Helical" evidence="6">
    <location>
        <begin position="243"/>
        <end position="262"/>
    </location>
</feature>
<evidence type="ECO:0000256" key="3">
    <source>
        <dbReference type="ARBA" id="ARBA00022989"/>
    </source>
</evidence>
<sequence>MSSKPDQQSSNVEHISDYSSDQDSLSVDDIFNEKPELTLPVIKNYFATRLSTLFDLPVYHSDKRWYELINPIPGLRDMSLRDWNYYGLGWFGWVLDAMDFFCVSVALPEIAVSLNSTVAEITWGVTVVLMLRAIGAITFGLASDRYGRKNCYIVICVMFIFIEVGTGFVQTYAQFLGVRAIFGILMGSMLPVCMVTAMESQPVRARGILSGLFSPAYCVGYIMALVWYKVFAPTYKPGEGWRSLFWFSGGLSVLLIVWRLLVPESNEFLIMREKKRKIKDQNQKTGIRKYFNTTIVKTLKTEWLLFTYLCIAYGGWNFTSHGTQDLYVTMLSNQFGVSLDKRTMIVALSNVGGLIGGACIGNVSEVFGRRLSAIIATICCGALVYPSFYNADKNWGAYIALIGFMIASWGVSSAYALELVNKAHRTLLIGLAYQIGNLISSGSATIQAQLGEKYPIEGAGPGVFDYGKVMCIFCGAIFAFMVLILTLGPEKFHRNLKMVPADFGANPDIEEGLDLDKPEKEAKKETH</sequence>
<dbReference type="InterPro" id="IPR005829">
    <property type="entry name" value="Sugar_transporter_CS"/>
</dbReference>
<feature type="transmembrane region" description="Helical" evidence="6">
    <location>
        <begin position="85"/>
        <end position="106"/>
    </location>
</feature>
<dbReference type="InterPro" id="IPR005828">
    <property type="entry name" value="MFS_sugar_transport-like"/>
</dbReference>